<dbReference type="Proteomes" id="UP000541610">
    <property type="component" value="Unassembled WGS sequence"/>
</dbReference>
<comment type="caution">
    <text evidence="1">The sequence shown here is derived from an EMBL/GenBank/DDBJ whole genome shotgun (WGS) entry which is preliminary data.</text>
</comment>
<organism evidence="1 2">
    <name type="scientific">Perkinsus olseni</name>
    <name type="common">Perkinsus atlanticus</name>
    <dbReference type="NCBI Taxonomy" id="32597"/>
    <lineage>
        <taxon>Eukaryota</taxon>
        <taxon>Sar</taxon>
        <taxon>Alveolata</taxon>
        <taxon>Perkinsozoa</taxon>
        <taxon>Perkinsea</taxon>
        <taxon>Perkinsida</taxon>
        <taxon>Perkinsidae</taxon>
        <taxon>Perkinsus</taxon>
    </lineage>
</organism>
<sequence length="117" mass="13601">MRMASRFQLLIFTEKRDRVYRNSTAMLRFRVTESIPQQPPPRRTTSPSTHTAAIIISSISQHSTRRRALNCRGTGHGFNWLENLITVQLGLMEPKPAHPREDTFSLRLHDRLECPDF</sequence>
<name>A0A7J6P8U0_PEROL</name>
<gene>
    <name evidence="1" type="ORF">FOZ60_013075</name>
</gene>
<proteinExistence type="predicted"/>
<dbReference type="EMBL" id="JABANP010000058">
    <property type="protein sequence ID" value="KAF4692593.1"/>
    <property type="molecule type" value="Genomic_DNA"/>
</dbReference>
<protein>
    <submittedName>
        <fullName evidence="1">Uncharacterized protein</fullName>
    </submittedName>
</protein>
<evidence type="ECO:0000313" key="2">
    <source>
        <dbReference type="Proteomes" id="UP000541610"/>
    </source>
</evidence>
<evidence type="ECO:0000313" key="1">
    <source>
        <dbReference type="EMBL" id="KAF4692593.1"/>
    </source>
</evidence>
<accession>A0A7J6P8U0</accession>
<reference evidence="1 2" key="1">
    <citation type="submission" date="2020-04" db="EMBL/GenBank/DDBJ databases">
        <title>Perkinsus olseni comparative genomics.</title>
        <authorList>
            <person name="Bogema D.R."/>
        </authorList>
    </citation>
    <scope>NUCLEOTIDE SEQUENCE [LARGE SCALE GENOMIC DNA]</scope>
    <source>
        <strain evidence="1">00978-12</strain>
    </source>
</reference>
<dbReference type="AlphaFoldDB" id="A0A7J6P8U0"/>